<dbReference type="Pfam" id="PF00456">
    <property type="entry name" value="Transketolase_N"/>
    <property type="match status" value="1"/>
</dbReference>
<dbReference type="InterPro" id="IPR029061">
    <property type="entry name" value="THDP-binding"/>
</dbReference>
<evidence type="ECO:0000256" key="7">
    <source>
        <dbReference type="ARBA" id="ARBA00022833"/>
    </source>
</evidence>
<dbReference type="InterPro" id="IPR013785">
    <property type="entry name" value="Aldolase_TIM"/>
</dbReference>
<dbReference type="STRING" id="1407055.NITUZ_40382"/>
<dbReference type="Pfam" id="PF00834">
    <property type="entry name" value="Ribul_P_3_epim"/>
    <property type="match status" value="1"/>
</dbReference>
<comment type="caution">
    <text evidence="13">The sequence shown here is derived from an EMBL/GenBank/DDBJ whole genome shotgun (WGS) entry which is preliminary data.</text>
</comment>
<dbReference type="Proteomes" id="UP000018159">
    <property type="component" value="Unassembled WGS sequence"/>
</dbReference>
<protein>
    <submittedName>
        <fullName evidence="13">Ribulose-phosphate 3 epimerase family protein</fullName>
    </submittedName>
</protein>
<dbReference type="GO" id="GO:1901135">
    <property type="term" value="P:carbohydrate derivative metabolic process"/>
    <property type="evidence" value="ECO:0007669"/>
    <property type="project" value="UniProtKB-ARBA"/>
</dbReference>
<dbReference type="PANTHER" id="PTHR43195">
    <property type="entry name" value="TRANSKETOLASE"/>
    <property type="match status" value="1"/>
</dbReference>
<keyword evidence="11" id="KW-0119">Carbohydrate metabolism</keyword>
<sequence length="554" mass="61833">MGLNYYRIKKNARKARKLVIRATSIAGSGHPGGSFSMAEIMGCIFFKHLRYDPKNPQWEDRDKLVLSKGHASPGLFSNMALAGYFDISELDTLRQLGSRLQGHPDLKCPGVEFCGGSLGIGLSFSIGSALAARIDGRPTRVFTVMGDGETDEGQVWEAAMTASKYKVDNLTAILDRNFIQQDSYTEKIMPLDEELVGDDLSEMWRDASRWKVGDKWRSFGWNVIDIDGHRIEQIDNAIKKAMQTKGVPSIIVARTIKGKGVEHMEDNPKWHGQAPKKEFVPIIDMEIDSQSMIAPSIIAGDMTNLENEVKRCVNGRADYIHLDVMDGQFVPNKTFDHTKIKELRPLTVIPFDTHLMINEPVRHVRDYIEAGSDIITVHAEVCDASSFGQINDMLRASEVGVGLAINPDTELPEWSKEFIPTLDQLIVMSVVPGKSGQKYIEATHEKMHRLIGILQENKFEGYIEADGGVTLDNIGSCFVDGARAFVGGSAIIGQQDVRGVIREFRNKIAYARRRMLIQKAYELGGKELVAKWIDLHIIGEKKNQLLQIAKELGY</sequence>
<evidence type="ECO:0000313" key="13">
    <source>
        <dbReference type="EMBL" id="CDI06216.1"/>
    </source>
</evidence>
<name>V6AU17_9ARCH</name>
<dbReference type="PANTHER" id="PTHR43195:SF1">
    <property type="entry name" value="FI06132P-RELATED"/>
    <property type="match status" value="1"/>
</dbReference>
<organism evidence="13 14">
    <name type="scientific">Candidatus Nitrosotenuis uzonensis</name>
    <dbReference type="NCBI Taxonomy" id="1407055"/>
    <lineage>
        <taxon>Archaea</taxon>
        <taxon>Nitrososphaerota</taxon>
        <taxon>Candidatus Nitrosotenuis</taxon>
    </lineage>
</organism>
<dbReference type="GO" id="GO:0006163">
    <property type="term" value="P:purine nucleotide metabolic process"/>
    <property type="evidence" value="ECO:0007669"/>
    <property type="project" value="UniProtKB-ARBA"/>
</dbReference>
<comment type="cofactor">
    <cofactor evidence="3">
        <name>Fe(2+)</name>
        <dbReference type="ChEBI" id="CHEBI:29033"/>
    </cofactor>
</comment>
<evidence type="ECO:0000256" key="1">
    <source>
        <dbReference type="ARBA" id="ARBA00001936"/>
    </source>
</evidence>
<evidence type="ECO:0000256" key="3">
    <source>
        <dbReference type="ARBA" id="ARBA00001954"/>
    </source>
</evidence>
<dbReference type="PROSITE" id="PS01085">
    <property type="entry name" value="RIBUL_P_3_EPIMER_1"/>
    <property type="match status" value="1"/>
</dbReference>
<dbReference type="InterPro" id="IPR051424">
    <property type="entry name" value="Transketolase-like"/>
</dbReference>
<evidence type="ECO:0000256" key="4">
    <source>
        <dbReference type="ARBA" id="ARBA00011738"/>
    </source>
</evidence>
<comment type="cofactor">
    <cofactor evidence="2">
        <name>Zn(2+)</name>
        <dbReference type="ChEBI" id="CHEBI:29105"/>
    </cofactor>
</comment>
<evidence type="ECO:0000256" key="6">
    <source>
        <dbReference type="ARBA" id="ARBA00022723"/>
    </source>
</evidence>
<dbReference type="Gene3D" id="3.20.20.70">
    <property type="entry name" value="Aldolase class I"/>
    <property type="match status" value="1"/>
</dbReference>
<proteinExistence type="predicted"/>
<dbReference type="SUPFAM" id="SSF52518">
    <property type="entry name" value="Thiamin diphosphate-binding fold (THDP-binding)"/>
    <property type="match status" value="1"/>
</dbReference>
<dbReference type="OrthoDB" id="25494at2157"/>
<keyword evidence="6" id="KW-0479">Metal-binding</keyword>
<gene>
    <name evidence="13" type="ORF">NITUZ_40382</name>
</gene>
<dbReference type="CDD" id="cd00429">
    <property type="entry name" value="RPE"/>
    <property type="match status" value="1"/>
</dbReference>
<keyword evidence="14" id="KW-1185">Reference proteome</keyword>
<dbReference type="InterPro" id="IPR011060">
    <property type="entry name" value="RibuloseP-bd_barrel"/>
</dbReference>
<dbReference type="RefSeq" id="WP_048196578.1">
    <property type="nucleotide sequence ID" value="NZ_CBTY010000009.1"/>
</dbReference>
<dbReference type="GO" id="GO:0030976">
    <property type="term" value="F:thiamine pyrophosphate binding"/>
    <property type="evidence" value="ECO:0007669"/>
    <property type="project" value="TreeGrafter"/>
</dbReference>
<dbReference type="InterPro" id="IPR000056">
    <property type="entry name" value="Ribul_P_3_epim-like"/>
</dbReference>
<dbReference type="GO" id="GO:0004802">
    <property type="term" value="F:transketolase activity"/>
    <property type="evidence" value="ECO:0007669"/>
    <property type="project" value="TreeGrafter"/>
</dbReference>
<evidence type="ECO:0000256" key="9">
    <source>
        <dbReference type="ARBA" id="ARBA00023211"/>
    </source>
</evidence>
<dbReference type="GO" id="GO:0006082">
    <property type="term" value="P:organic acid metabolic process"/>
    <property type="evidence" value="ECO:0007669"/>
    <property type="project" value="UniProtKB-ARBA"/>
</dbReference>
<dbReference type="FunFam" id="3.20.20.70:FF:000191">
    <property type="entry name" value="ribulose-phosphate 3-epimerase isoform X2"/>
    <property type="match status" value="1"/>
</dbReference>
<keyword evidence="9" id="KW-0464">Manganese</keyword>
<evidence type="ECO:0000313" key="14">
    <source>
        <dbReference type="Proteomes" id="UP000018159"/>
    </source>
</evidence>
<keyword evidence="10" id="KW-0413">Isomerase</keyword>
<dbReference type="AlphaFoldDB" id="V6AU17"/>
<keyword evidence="8" id="KW-0408">Iron</keyword>
<dbReference type="GO" id="GO:0046872">
    <property type="term" value="F:metal ion binding"/>
    <property type="evidence" value="ECO:0007669"/>
    <property type="project" value="UniProtKB-KW"/>
</dbReference>
<dbReference type="GO" id="GO:0005975">
    <property type="term" value="P:carbohydrate metabolic process"/>
    <property type="evidence" value="ECO:0007669"/>
    <property type="project" value="InterPro"/>
</dbReference>
<dbReference type="EMBL" id="CBTY010000009">
    <property type="protein sequence ID" value="CDI06216.1"/>
    <property type="molecule type" value="Genomic_DNA"/>
</dbReference>
<keyword evidence="7" id="KW-0862">Zinc</keyword>
<comment type="subunit">
    <text evidence="4">Homodimer.</text>
</comment>
<evidence type="ECO:0000256" key="11">
    <source>
        <dbReference type="ARBA" id="ARBA00023277"/>
    </source>
</evidence>
<dbReference type="InterPro" id="IPR005474">
    <property type="entry name" value="Transketolase_N"/>
</dbReference>
<dbReference type="GO" id="GO:0044272">
    <property type="term" value="P:sulfur compound biosynthetic process"/>
    <property type="evidence" value="ECO:0007669"/>
    <property type="project" value="UniProtKB-ARBA"/>
</dbReference>
<comment type="cofactor">
    <cofactor evidence="1">
        <name>Mn(2+)</name>
        <dbReference type="ChEBI" id="CHEBI:29035"/>
    </cofactor>
</comment>
<evidence type="ECO:0000256" key="10">
    <source>
        <dbReference type="ARBA" id="ARBA00023235"/>
    </source>
</evidence>
<evidence type="ECO:0000256" key="5">
    <source>
        <dbReference type="ARBA" id="ARBA00022679"/>
    </source>
</evidence>
<feature type="domain" description="Transketolase N-terminal" evidence="12">
    <location>
        <begin position="11"/>
        <end position="278"/>
    </location>
</feature>
<dbReference type="Gene3D" id="3.40.50.970">
    <property type="match status" value="1"/>
</dbReference>
<reference evidence="13 14" key="1">
    <citation type="journal article" date="2013" name="PLoS ONE">
        <title>Enrichment and Genome Sequence of the Group I.1a Ammonia-Oxidizing Archaeon ?Ca. Nitrosotenuis uzonensis? Representing a Clade Globally.</title>
        <authorList>
            <person name="Lebedeva E.V."/>
            <person name="Hatzenpichler R."/>
            <person name="Pelletier E."/>
            <person name="Schuster N."/>
            <person name="Hauzmayer S."/>
            <person name="Bulaev A."/>
            <person name="Grigor'eva N.V."/>
            <person name="Galushko A."/>
            <person name="Schmid M."/>
            <person name="Palatinszky M."/>
            <person name="Le Paslier D."/>
            <person name="Daims H."/>
            <person name="Wagner M."/>
        </authorList>
    </citation>
    <scope>NUCLEOTIDE SEQUENCE [LARGE SCALE GENOMIC DNA]</scope>
    <source>
        <strain evidence="13 14">N4</strain>
    </source>
</reference>
<keyword evidence="5" id="KW-0808">Transferase</keyword>
<dbReference type="GO" id="GO:0046496">
    <property type="term" value="P:nicotinamide nucleotide metabolic process"/>
    <property type="evidence" value="ECO:0007669"/>
    <property type="project" value="UniProtKB-ARBA"/>
</dbReference>
<dbReference type="CDD" id="cd02012">
    <property type="entry name" value="TPP_TK"/>
    <property type="match status" value="1"/>
</dbReference>
<dbReference type="NCBIfam" id="NF004076">
    <property type="entry name" value="PRK05581.1-4"/>
    <property type="match status" value="1"/>
</dbReference>
<accession>V6AU17</accession>
<evidence type="ECO:0000256" key="8">
    <source>
        <dbReference type="ARBA" id="ARBA00023004"/>
    </source>
</evidence>
<evidence type="ECO:0000256" key="2">
    <source>
        <dbReference type="ARBA" id="ARBA00001947"/>
    </source>
</evidence>
<dbReference type="SUPFAM" id="SSF51366">
    <property type="entry name" value="Ribulose-phoshate binding barrel"/>
    <property type="match status" value="1"/>
</dbReference>
<evidence type="ECO:0000259" key="12">
    <source>
        <dbReference type="Pfam" id="PF00456"/>
    </source>
</evidence>
<dbReference type="GO" id="GO:0016857">
    <property type="term" value="F:racemase and epimerase activity, acting on carbohydrates and derivatives"/>
    <property type="evidence" value="ECO:0007669"/>
    <property type="project" value="InterPro"/>
</dbReference>
<dbReference type="GO" id="GO:0006091">
    <property type="term" value="P:generation of precursor metabolites and energy"/>
    <property type="evidence" value="ECO:0007669"/>
    <property type="project" value="UniProtKB-ARBA"/>
</dbReference>